<organism evidence="1 2">
    <name type="scientific">Anopheles dirus</name>
    <dbReference type="NCBI Taxonomy" id="7168"/>
    <lineage>
        <taxon>Eukaryota</taxon>
        <taxon>Metazoa</taxon>
        <taxon>Ecdysozoa</taxon>
        <taxon>Arthropoda</taxon>
        <taxon>Hexapoda</taxon>
        <taxon>Insecta</taxon>
        <taxon>Pterygota</taxon>
        <taxon>Neoptera</taxon>
        <taxon>Endopterygota</taxon>
        <taxon>Diptera</taxon>
        <taxon>Nematocera</taxon>
        <taxon>Culicoidea</taxon>
        <taxon>Culicidae</taxon>
        <taxon>Anophelinae</taxon>
        <taxon>Anopheles</taxon>
    </lineage>
</organism>
<sequence>MCALPLRIKCIGKFGS</sequence>
<reference evidence="1" key="2">
    <citation type="submission" date="2020-05" db="UniProtKB">
        <authorList>
            <consortium name="EnsemblMetazoa"/>
        </authorList>
    </citation>
    <scope>IDENTIFICATION</scope>
    <source>
        <strain evidence="1">WRAIR2</strain>
    </source>
</reference>
<evidence type="ECO:0000313" key="1">
    <source>
        <dbReference type="EnsemblMetazoa" id="ADIR014726-PA"/>
    </source>
</evidence>
<keyword evidence="2" id="KW-1185">Reference proteome</keyword>
<proteinExistence type="predicted"/>
<dbReference type="AlphaFoldDB" id="A0A182NY16"/>
<evidence type="ECO:0000313" key="2">
    <source>
        <dbReference type="Proteomes" id="UP000075884"/>
    </source>
</evidence>
<accession>A0A182NY16</accession>
<reference evidence="2" key="1">
    <citation type="submission" date="2013-03" db="EMBL/GenBank/DDBJ databases">
        <title>The Genome Sequence of Anopheles dirus WRAIR2.</title>
        <authorList>
            <consortium name="The Broad Institute Genomics Platform"/>
            <person name="Neafsey D.E."/>
            <person name="Walton C."/>
            <person name="Walker B."/>
            <person name="Young S.K."/>
            <person name="Zeng Q."/>
            <person name="Gargeya S."/>
            <person name="Fitzgerald M."/>
            <person name="Haas B."/>
            <person name="Abouelleil A."/>
            <person name="Allen A.W."/>
            <person name="Alvarado L."/>
            <person name="Arachchi H.M."/>
            <person name="Berlin A.M."/>
            <person name="Chapman S.B."/>
            <person name="Gainer-Dewar J."/>
            <person name="Goldberg J."/>
            <person name="Griggs A."/>
            <person name="Gujja S."/>
            <person name="Hansen M."/>
            <person name="Howarth C."/>
            <person name="Imamovic A."/>
            <person name="Ireland A."/>
            <person name="Larimer J."/>
            <person name="McCowan C."/>
            <person name="Murphy C."/>
            <person name="Pearson M."/>
            <person name="Poon T.W."/>
            <person name="Priest M."/>
            <person name="Roberts A."/>
            <person name="Saif S."/>
            <person name="Shea T."/>
            <person name="Sisk P."/>
            <person name="Sykes S."/>
            <person name="Wortman J."/>
            <person name="Nusbaum C."/>
            <person name="Birren B."/>
        </authorList>
    </citation>
    <scope>NUCLEOTIDE SEQUENCE [LARGE SCALE GENOMIC DNA]</scope>
    <source>
        <strain evidence="2">WRAIR2</strain>
    </source>
</reference>
<dbReference type="EnsemblMetazoa" id="ADIR014726-RA">
    <property type="protein sequence ID" value="ADIR014726-PA"/>
    <property type="gene ID" value="ADIR014726"/>
</dbReference>
<dbReference type="VEuPathDB" id="VectorBase:ADIR014726"/>
<protein>
    <submittedName>
        <fullName evidence="1">Uncharacterized protein</fullName>
    </submittedName>
</protein>
<dbReference type="Proteomes" id="UP000075884">
    <property type="component" value="Unassembled WGS sequence"/>
</dbReference>
<name>A0A182NY16_9DIPT</name>